<dbReference type="InterPro" id="IPR010430">
    <property type="entry name" value="DUF1028"/>
</dbReference>
<gene>
    <name evidence="1" type="ORF">H8R02_21445</name>
</gene>
<protein>
    <submittedName>
        <fullName evidence="1">DUF1028 domain-containing protein</fullName>
    </submittedName>
</protein>
<proteinExistence type="predicted"/>
<evidence type="ECO:0000313" key="2">
    <source>
        <dbReference type="Proteomes" id="UP000596827"/>
    </source>
</evidence>
<evidence type="ECO:0000313" key="1">
    <source>
        <dbReference type="EMBL" id="MBC5767045.1"/>
    </source>
</evidence>
<name>A0A923S421_9BURK</name>
<dbReference type="RefSeq" id="WP_187083541.1">
    <property type="nucleotide sequence ID" value="NZ_JACORU010000009.1"/>
</dbReference>
<keyword evidence="2" id="KW-1185">Reference proteome</keyword>
<sequence length="233" mass="25478">MTFTILGRCARTGKAGFCQATSTPAVGWRCTDIVPGRGLVTVQAHGDYRQLQRAIALVERGLSPPDVLAELAKEDPYFDYRQLAVLDMQGRIAVKTGPKARPWAGEIVGTDHVVTGNVLVGEQVLRAMTHAFMGSSGEELEERLMRAVEAGRDAGGQEEGQTSCALVVYASESFPIVNLRVDVAAEPIGEMRTIFDWFKPLIPYYVARTLDPTSVVPKKAFLEKQGLPVNPYR</sequence>
<dbReference type="Gene3D" id="3.60.20.10">
    <property type="entry name" value="Glutamine Phosphoribosylpyrophosphate, subunit 1, domain 1"/>
    <property type="match status" value="1"/>
</dbReference>
<dbReference type="AlphaFoldDB" id="A0A923S421"/>
<dbReference type="PANTHER" id="PTHR39328:SF1">
    <property type="entry name" value="BLL2871 PROTEIN"/>
    <property type="match status" value="1"/>
</dbReference>
<dbReference type="SUPFAM" id="SSF56235">
    <property type="entry name" value="N-terminal nucleophile aminohydrolases (Ntn hydrolases)"/>
    <property type="match status" value="1"/>
</dbReference>
<dbReference type="InterPro" id="IPR029055">
    <property type="entry name" value="Ntn_hydrolases_N"/>
</dbReference>
<organism evidence="1 2">
    <name type="scientific">Ramlibacter albus</name>
    <dbReference type="NCBI Taxonomy" id="2079448"/>
    <lineage>
        <taxon>Bacteria</taxon>
        <taxon>Pseudomonadati</taxon>
        <taxon>Pseudomonadota</taxon>
        <taxon>Betaproteobacteria</taxon>
        <taxon>Burkholderiales</taxon>
        <taxon>Comamonadaceae</taxon>
        <taxon>Ramlibacter</taxon>
    </lineage>
</organism>
<reference evidence="1" key="1">
    <citation type="submission" date="2020-08" db="EMBL/GenBank/DDBJ databases">
        <title>Ramlibacter sp. GTP1 16S ribosomal RNA gene genome sequencing and assembly.</title>
        <authorList>
            <person name="Kang M."/>
        </authorList>
    </citation>
    <scope>NUCLEOTIDE SEQUENCE</scope>
    <source>
        <strain evidence="1">GTP1</strain>
    </source>
</reference>
<comment type="caution">
    <text evidence="1">The sequence shown here is derived from an EMBL/GenBank/DDBJ whole genome shotgun (WGS) entry which is preliminary data.</text>
</comment>
<dbReference type="EMBL" id="JACORU010000009">
    <property type="protein sequence ID" value="MBC5767045.1"/>
    <property type="molecule type" value="Genomic_DNA"/>
</dbReference>
<accession>A0A923S421</accession>
<dbReference type="Pfam" id="PF06267">
    <property type="entry name" value="DUF1028"/>
    <property type="match status" value="1"/>
</dbReference>
<dbReference type="PANTHER" id="PTHR39328">
    <property type="entry name" value="BLL2871 PROTEIN"/>
    <property type="match status" value="1"/>
</dbReference>
<dbReference type="Proteomes" id="UP000596827">
    <property type="component" value="Unassembled WGS sequence"/>
</dbReference>